<proteinExistence type="predicted"/>
<comment type="caution">
    <text evidence="1">The sequence shown here is derived from an EMBL/GenBank/DDBJ whole genome shotgun (WGS) entry which is preliminary data.</text>
</comment>
<evidence type="ECO:0000313" key="1">
    <source>
        <dbReference type="EMBL" id="HGF34370.1"/>
    </source>
</evidence>
<gene>
    <name evidence="1" type="ORF">ENW96_08280</name>
</gene>
<protein>
    <submittedName>
        <fullName evidence="1">Uncharacterized protein</fullName>
    </submittedName>
</protein>
<dbReference type="EMBL" id="DTMF01000207">
    <property type="protein sequence ID" value="HGF34370.1"/>
    <property type="molecule type" value="Genomic_DNA"/>
</dbReference>
<organism evidence="1">
    <name type="scientific">Desulfobacca acetoxidans</name>
    <dbReference type="NCBI Taxonomy" id="60893"/>
    <lineage>
        <taxon>Bacteria</taxon>
        <taxon>Pseudomonadati</taxon>
        <taxon>Thermodesulfobacteriota</taxon>
        <taxon>Desulfobaccia</taxon>
        <taxon>Desulfobaccales</taxon>
        <taxon>Desulfobaccaceae</taxon>
        <taxon>Desulfobacca</taxon>
    </lineage>
</organism>
<accession>A0A7C3Z8W1</accession>
<dbReference type="AlphaFoldDB" id="A0A7C3Z8W1"/>
<reference evidence="1" key="1">
    <citation type="journal article" date="2020" name="mSystems">
        <title>Genome- and Community-Level Interaction Insights into Carbon Utilization and Element Cycling Functions of Hydrothermarchaeota in Hydrothermal Sediment.</title>
        <authorList>
            <person name="Zhou Z."/>
            <person name="Liu Y."/>
            <person name="Xu W."/>
            <person name="Pan J."/>
            <person name="Luo Z.H."/>
            <person name="Li M."/>
        </authorList>
    </citation>
    <scope>NUCLEOTIDE SEQUENCE [LARGE SCALE GENOMIC DNA]</scope>
    <source>
        <strain evidence="1">SpSt-897</strain>
    </source>
</reference>
<name>A0A7C3Z8W1_9BACT</name>
<sequence length="143" mass="16785">MPERCRVSVCGFDPMLVKGYVKTGYRALWFYLPDELYEDYEVKPGDKIQGKLLAVINPKEERTAEPNEQFEWQATKETGYAVLIPAEIITKYELTEFHFVELELTHIVRGDKIIDIYPGETKQRKWWPDGKMKLSYYLPYAAP</sequence>